<keyword evidence="5" id="KW-1185">Reference proteome</keyword>
<feature type="domain" description="Response regulatory" evidence="2">
    <location>
        <begin position="4"/>
        <end position="115"/>
    </location>
</feature>
<keyword evidence="1" id="KW-0597">Phosphoprotein</keyword>
<sequence length="236" mass="26699">MPIRYMIVDDEPIAHRIIEDYCAEISNLALVNNSYNALAALEYLNSHTVDLIFLDINMPKLKGFEFLRTLKQAPPVIVTSAHQEYAITGYEFDVCDYLLKPFSLARFMMAINKVPTPFASAIKQSVPSAKPENIELLSIFVKGDKKQHQVFLADIVYIEACGNYSILHFKEGKLITQQTLSGFEKQLPSDQFIRIHKSFIVAKAKVQAIEAANLLLANKTIPIGQSYKKMLSDWIK</sequence>
<dbReference type="Gene3D" id="2.40.50.1020">
    <property type="entry name" value="LytTr DNA-binding domain"/>
    <property type="match status" value="1"/>
</dbReference>
<protein>
    <submittedName>
        <fullName evidence="4">Response regulator transcription factor</fullName>
    </submittedName>
</protein>
<organism evidence="4 5">
    <name type="scientific">Undibacterium amnicola</name>
    <dbReference type="NCBI Taxonomy" id="1834038"/>
    <lineage>
        <taxon>Bacteria</taxon>
        <taxon>Pseudomonadati</taxon>
        <taxon>Pseudomonadota</taxon>
        <taxon>Betaproteobacteria</taxon>
        <taxon>Burkholderiales</taxon>
        <taxon>Oxalobacteraceae</taxon>
        <taxon>Undibacterium</taxon>
    </lineage>
</organism>
<dbReference type="InterPro" id="IPR011006">
    <property type="entry name" value="CheY-like_superfamily"/>
</dbReference>
<evidence type="ECO:0000313" key="5">
    <source>
        <dbReference type="Proteomes" id="UP000643610"/>
    </source>
</evidence>
<dbReference type="SMART" id="SM00850">
    <property type="entry name" value="LytTR"/>
    <property type="match status" value="1"/>
</dbReference>
<name>A0ABR6XQ70_9BURK</name>
<dbReference type="PANTHER" id="PTHR37299:SF1">
    <property type="entry name" value="STAGE 0 SPORULATION PROTEIN A HOMOLOG"/>
    <property type="match status" value="1"/>
</dbReference>
<accession>A0ABR6XQ70</accession>
<evidence type="ECO:0000256" key="1">
    <source>
        <dbReference type="PROSITE-ProRule" id="PRU00169"/>
    </source>
</evidence>
<dbReference type="RefSeq" id="WP_186890691.1">
    <property type="nucleotide sequence ID" value="NZ_JACOFU010000003.1"/>
</dbReference>
<dbReference type="InterPro" id="IPR001789">
    <property type="entry name" value="Sig_transdc_resp-reg_receiver"/>
</dbReference>
<reference evidence="4 5" key="1">
    <citation type="submission" date="2020-08" db="EMBL/GenBank/DDBJ databases">
        <title>Novel species isolated from subtropical streams in China.</title>
        <authorList>
            <person name="Lu H."/>
        </authorList>
    </citation>
    <scope>NUCLEOTIDE SEQUENCE [LARGE SCALE GENOMIC DNA]</scope>
    <source>
        <strain evidence="4 5">KCTC 52442</strain>
    </source>
</reference>
<dbReference type="Pfam" id="PF00072">
    <property type="entry name" value="Response_reg"/>
    <property type="match status" value="1"/>
</dbReference>
<proteinExistence type="predicted"/>
<dbReference type="InterPro" id="IPR007492">
    <property type="entry name" value="LytTR_DNA-bd_dom"/>
</dbReference>
<feature type="domain" description="HTH LytTR-type" evidence="3">
    <location>
        <begin position="139"/>
        <end position="236"/>
    </location>
</feature>
<dbReference type="EMBL" id="JACOFU010000003">
    <property type="protein sequence ID" value="MBC3831649.1"/>
    <property type="molecule type" value="Genomic_DNA"/>
</dbReference>
<evidence type="ECO:0000259" key="2">
    <source>
        <dbReference type="PROSITE" id="PS50110"/>
    </source>
</evidence>
<dbReference type="PROSITE" id="PS50930">
    <property type="entry name" value="HTH_LYTTR"/>
    <property type="match status" value="1"/>
</dbReference>
<gene>
    <name evidence="4" type="ORF">H8K33_09030</name>
</gene>
<evidence type="ECO:0000313" key="4">
    <source>
        <dbReference type="EMBL" id="MBC3831649.1"/>
    </source>
</evidence>
<dbReference type="Pfam" id="PF04397">
    <property type="entry name" value="LytTR"/>
    <property type="match status" value="1"/>
</dbReference>
<evidence type="ECO:0000259" key="3">
    <source>
        <dbReference type="PROSITE" id="PS50930"/>
    </source>
</evidence>
<dbReference type="InterPro" id="IPR046947">
    <property type="entry name" value="LytR-like"/>
</dbReference>
<dbReference type="Proteomes" id="UP000643610">
    <property type="component" value="Unassembled WGS sequence"/>
</dbReference>
<feature type="modified residue" description="4-aspartylphosphate" evidence="1">
    <location>
        <position position="55"/>
    </location>
</feature>
<dbReference type="SUPFAM" id="SSF52172">
    <property type="entry name" value="CheY-like"/>
    <property type="match status" value="1"/>
</dbReference>
<dbReference type="SMART" id="SM00448">
    <property type="entry name" value="REC"/>
    <property type="match status" value="1"/>
</dbReference>
<dbReference type="Gene3D" id="3.40.50.2300">
    <property type="match status" value="1"/>
</dbReference>
<comment type="caution">
    <text evidence="4">The sequence shown here is derived from an EMBL/GenBank/DDBJ whole genome shotgun (WGS) entry which is preliminary data.</text>
</comment>
<dbReference type="PANTHER" id="PTHR37299">
    <property type="entry name" value="TRANSCRIPTIONAL REGULATOR-RELATED"/>
    <property type="match status" value="1"/>
</dbReference>
<dbReference type="PROSITE" id="PS50110">
    <property type="entry name" value="RESPONSE_REGULATORY"/>
    <property type="match status" value="1"/>
</dbReference>